<reference evidence="1 2" key="1">
    <citation type="submission" date="2019-03" db="EMBL/GenBank/DDBJ databases">
        <title>Draft genome sequences of novel Actinobacteria.</title>
        <authorList>
            <person name="Sahin N."/>
            <person name="Ay H."/>
            <person name="Saygin H."/>
        </authorList>
    </citation>
    <scope>NUCLEOTIDE SEQUENCE [LARGE SCALE GENOMIC DNA]</scope>
    <source>
        <strain evidence="1 2">JCM 30547</strain>
    </source>
</reference>
<sequence>MSNDDITWIEGIEQYMPVDLREKFFEAAEKSRWVPLEGNHPLSPGLVLKAVVPHLMRQLRIRFTEAAHSEAWCVRDDTFRPDPAPEHPDMIGTYSILGVRDPRGVRVWMLDLGDKCVNICLVIPGKKSEPEATDTTVVEVDGVKVAETRRVDLT</sequence>
<dbReference type="EMBL" id="SMKA01000198">
    <property type="protein sequence ID" value="TDC22144.1"/>
    <property type="molecule type" value="Genomic_DNA"/>
</dbReference>
<accession>A0A4R4PJL8</accession>
<dbReference type="RefSeq" id="WP_132413052.1">
    <property type="nucleotide sequence ID" value="NZ_SMKA01000198.1"/>
</dbReference>
<keyword evidence="2" id="KW-1185">Reference proteome</keyword>
<evidence type="ECO:0000313" key="2">
    <source>
        <dbReference type="Proteomes" id="UP000295075"/>
    </source>
</evidence>
<evidence type="ECO:0000313" key="1">
    <source>
        <dbReference type="EMBL" id="TDC22144.1"/>
    </source>
</evidence>
<dbReference type="Proteomes" id="UP000295075">
    <property type="component" value="Unassembled WGS sequence"/>
</dbReference>
<organism evidence="1 2">
    <name type="scientific">Kribbella albertanoniae</name>
    <dbReference type="NCBI Taxonomy" id="1266829"/>
    <lineage>
        <taxon>Bacteria</taxon>
        <taxon>Bacillati</taxon>
        <taxon>Actinomycetota</taxon>
        <taxon>Actinomycetes</taxon>
        <taxon>Propionibacteriales</taxon>
        <taxon>Kribbellaceae</taxon>
        <taxon>Kribbella</taxon>
    </lineage>
</organism>
<name>A0A4R4PJL8_9ACTN</name>
<comment type="caution">
    <text evidence="1">The sequence shown here is derived from an EMBL/GenBank/DDBJ whole genome shotgun (WGS) entry which is preliminary data.</text>
</comment>
<gene>
    <name evidence="1" type="ORF">E1261_31640</name>
</gene>
<protein>
    <submittedName>
        <fullName evidence="1">Uncharacterized protein</fullName>
    </submittedName>
</protein>
<dbReference type="AlphaFoldDB" id="A0A4R4PJL8"/>
<proteinExistence type="predicted"/>